<comment type="catalytic activity">
    <reaction evidence="1">
        <text>Hydrolysis of terminal non-reducing alpha-L-rhamnose residues in alpha-L-rhamnosides.</text>
        <dbReference type="EC" id="3.2.1.40"/>
    </reaction>
</comment>
<dbReference type="EMBL" id="JAPCID010000067">
    <property type="protein sequence ID" value="MDA0141847.1"/>
    <property type="molecule type" value="Genomic_DNA"/>
</dbReference>
<evidence type="ECO:0000259" key="8">
    <source>
        <dbReference type="Pfam" id="PF17390"/>
    </source>
</evidence>
<keyword evidence="10" id="KW-1185">Reference proteome</keyword>
<feature type="domain" description="Alpha-L-rhamnosidase concanavalin-like" evidence="5">
    <location>
        <begin position="665"/>
        <end position="755"/>
    </location>
</feature>
<keyword evidence="4" id="KW-0732">Signal</keyword>
<dbReference type="InterPro" id="IPR013783">
    <property type="entry name" value="Ig-like_fold"/>
</dbReference>
<dbReference type="Pfam" id="PF17390">
    <property type="entry name" value="Bac_rhamnosid_C"/>
    <property type="match status" value="1"/>
</dbReference>
<dbReference type="InterPro" id="IPR013737">
    <property type="entry name" value="Bac_rhamnosid_N"/>
</dbReference>
<dbReference type="RefSeq" id="WP_202958388.1">
    <property type="nucleotide sequence ID" value="NZ_JAPCID010000067.1"/>
</dbReference>
<evidence type="ECO:0000256" key="1">
    <source>
        <dbReference type="ARBA" id="ARBA00001445"/>
    </source>
</evidence>
<reference evidence="9" key="1">
    <citation type="submission" date="2022-10" db="EMBL/GenBank/DDBJ databases">
        <title>The WGS of Solirubrobacter sp. CPCC 204708.</title>
        <authorList>
            <person name="Jiang Z."/>
        </authorList>
    </citation>
    <scope>NUCLEOTIDE SEQUENCE</scope>
    <source>
        <strain evidence="9">CPCC 204708</strain>
    </source>
</reference>
<feature type="signal peptide" evidence="4">
    <location>
        <begin position="1"/>
        <end position="21"/>
    </location>
</feature>
<evidence type="ECO:0000259" key="7">
    <source>
        <dbReference type="Pfam" id="PF17389"/>
    </source>
</evidence>
<dbReference type="Gene3D" id="1.50.10.10">
    <property type="match status" value="1"/>
</dbReference>
<dbReference type="InterPro" id="IPR035396">
    <property type="entry name" value="Bac_rhamnosid6H"/>
</dbReference>
<feature type="domain" description="Bacterial alpha-L-rhamnosidase N-terminal" evidence="6">
    <location>
        <begin position="480"/>
        <end position="647"/>
    </location>
</feature>
<dbReference type="InterPro" id="IPR035398">
    <property type="entry name" value="Bac_rhamnosid_C"/>
</dbReference>
<feature type="domain" description="Alpha-L-rhamnosidase six-hairpin glycosidase" evidence="7">
    <location>
        <begin position="777"/>
        <end position="1142"/>
    </location>
</feature>
<dbReference type="Pfam" id="PF17389">
    <property type="entry name" value="Bac_rhamnosid6H"/>
    <property type="match status" value="1"/>
</dbReference>
<comment type="caution">
    <text evidence="9">The sequence shown here is derived from an EMBL/GenBank/DDBJ whole genome shotgun (WGS) entry which is preliminary data.</text>
</comment>
<dbReference type="PANTHER" id="PTHR33307:SF6">
    <property type="entry name" value="ALPHA-RHAMNOSIDASE (EUROFUNG)-RELATED"/>
    <property type="match status" value="1"/>
</dbReference>
<dbReference type="InterPro" id="IPR008902">
    <property type="entry name" value="Rhamnosid_concanavalin"/>
</dbReference>
<dbReference type="Gene3D" id="2.60.420.10">
    <property type="entry name" value="Maltose phosphorylase, domain 3"/>
    <property type="match status" value="1"/>
</dbReference>
<dbReference type="Gene3D" id="2.60.40.10">
    <property type="entry name" value="Immunoglobulins"/>
    <property type="match status" value="1"/>
</dbReference>
<dbReference type="PANTHER" id="PTHR33307">
    <property type="entry name" value="ALPHA-RHAMNOSIDASE (EUROFUNG)"/>
    <property type="match status" value="1"/>
</dbReference>
<dbReference type="Pfam" id="PF25788">
    <property type="entry name" value="Ig_Rha78A_N"/>
    <property type="match status" value="1"/>
</dbReference>
<dbReference type="EC" id="3.2.1.40" evidence="2"/>
<dbReference type="InterPro" id="IPR016007">
    <property type="entry name" value="Alpha_rhamnosid"/>
</dbReference>
<protein>
    <recommendedName>
        <fullName evidence="2">alpha-L-rhamnosidase</fullName>
        <ecNumber evidence="2">3.2.1.40</ecNumber>
    </recommendedName>
</protein>
<evidence type="ECO:0000313" key="10">
    <source>
        <dbReference type="Proteomes" id="UP001147700"/>
    </source>
</evidence>
<evidence type="ECO:0000256" key="4">
    <source>
        <dbReference type="SAM" id="SignalP"/>
    </source>
</evidence>
<dbReference type="InterPro" id="IPR008928">
    <property type="entry name" value="6-hairpin_glycosidase_sf"/>
</dbReference>
<dbReference type="Gene3D" id="2.60.120.260">
    <property type="entry name" value="Galactose-binding domain-like"/>
    <property type="match status" value="2"/>
</dbReference>
<dbReference type="SUPFAM" id="SSF48208">
    <property type="entry name" value="Six-hairpin glycosidases"/>
    <property type="match status" value="1"/>
</dbReference>
<feature type="domain" description="Alpha-L-rhamnosidase C-terminal" evidence="8">
    <location>
        <begin position="1145"/>
        <end position="1221"/>
    </location>
</feature>
<evidence type="ECO:0000313" key="9">
    <source>
        <dbReference type="EMBL" id="MDA0141847.1"/>
    </source>
</evidence>
<name>A0ABT4RTD5_9ACTN</name>
<evidence type="ECO:0000259" key="5">
    <source>
        <dbReference type="Pfam" id="PF05592"/>
    </source>
</evidence>
<evidence type="ECO:0000256" key="3">
    <source>
        <dbReference type="ARBA" id="ARBA00022801"/>
    </source>
</evidence>
<evidence type="ECO:0000256" key="2">
    <source>
        <dbReference type="ARBA" id="ARBA00012652"/>
    </source>
</evidence>
<dbReference type="Proteomes" id="UP001147700">
    <property type="component" value="Unassembled WGS sequence"/>
</dbReference>
<sequence>MRRAAVAVCAALAVSAAPAYGASVQVTGLETNAAATPLGIDDATPELRWRLESADRGVKPTSYRVVVATTAAKAAAGDGDVWDSGTVASSALSTDYAGPALKSRTRYFWSVKAAGSDWAPATWFETAYLTPAEWKGTWISGPARTPAHLTNAEASADDACCLQGNTTLTQAAAAGDKVLRIASNVGFAPGKTITVGDESVTLEAVGTGAGSTTTAAPVAAGDTNVKVVSVNNFAPGAQLTIGSQTVTVTEVGTAAGNATTLFAPVAAGATNVKVTSTNGFAVGAAALIDGEVRTVTAVGTQGRATTLAAAVPAGATNIRVASVQGWNAGDTVVLGSESYTVATVGSAGAEGSGVTLTAPTTAEYANGAAVRMLGTGITLSAPLTSAHAQGAATRGLGTGITVSPALNAADAGATVTTPGTGLALTAGLTKAHASGTAVVGPAPTDWCRPSNGATLSGTCKEIRPVPYLRKAFTVSSEHGAVTKARVYASGLGWNDMTLNGTKTSERTFLDPGFTSYDKTVFYTTDDVTGLVKPGENVLATQLGSGQYDNETTSGNWGWSSAEWRANPTLKADLVITFADGTEQVIKSDETWKTSDAGPIRYDNHYLGETYDARKEISGWSAPGFDASNWADARTVPGPTGKLIAQELERTSLIANHPAGTRSEPRPGVILYDTGQQYAGWATTTVTGAPAGTVIQIRYAEKLGTDGLVSISGYAPAGQIQTDYYISKGPQAQTWTPRFTYKGFQWVQISAVGGTALPDGVNVTVDSVQEIREPLAPTGVFSSSSDLVNLIERNIRSSIAENYVSGVITDTPTYEKNGWAGDAQLSAPIASLQFDTERHFEKSSIDMVDDQRESGEVPLVSPGTKNYGYEGGPAFKPANAAATPIWDAYWFVVPWEGYLRYGDKESLARTYPGMRQYLLNWLTKWFSSDGDQYAYTLSSGLGDWCVPTGADAPLGAGTRFNTPTIIAPSSTAYVAYMAKIAADSARALGKDPAELDALYENVKDDFNAKWWDASVGYYRENGTQPLVQSMQVLPLAFGLVPPERRRALQEKLVYDVLVTREGHQMTGIAGARWIYPVLQEAAEEGVPDAAKAAYTIAQQTTYPSYGRWAVELGWTSLGEYWEQSSRTRNHHMFGSIGQWFYEGLVGMKPTKPAYEQIEFKPLIADDAKLNQASASYESVRGTVASSWKKTAGGLQLNVKVPAGATGRVYVPATDPAKVGEVGSGTPLVASEAPGVDLVGISGSHVVYEVGSGAYAFRTGPGEFAATSVDGRVGGTVPATLALTLDGAATFDPFIPGTARDYTAKTFANVISTAGNATLSVSDPGRMTNGAFTLAEPLRVAFSKSSWTAPVSNEKVDVEFKQLIKANDPLRTGTYSKTLTFTLSTTQP</sequence>
<evidence type="ECO:0000259" key="6">
    <source>
        <dbReference type="Pfam" id="PF08531"/>
    </source>
</evidence>
<dbReference type="Pfam" id="PF05592">
    <property type="entry name" value="Bac_rhamnosid"/>
    <property type="match status" value="1"/>
</dbReference>
<dbReference type="GO" id="GO:0016787">
    <property type="term" value="F:hydrolase activity"/>
    <property type="evidence" value="ECO:0007669"/>
    <property type="project" value="UniProtKB-KW"/>
</dbReference>
<dbReference type="Pfam" id="PF08531">
    <property type="entry name" value="Bac_rhamnosid_N"/>
    <property type="match status" value="1"/>
</dbReference>
<dbReference type="InterPro" id="IPR012341">
    <property type="entry name" value="6hp_glycosidase-like_sf"/>
</dbReference>
<keyword evidence="3 9" id="KW-0378">Hydrolase</keyword>
<feature type="chain" id="PRO_5045764419" description="alpha-L-rhamnosidase" evidence="4">
    <location>
        <begin position="22"/>
        <end position="1386"/>
    </location>
</feature>
<proteinExistence type="predicted"/>
<gene>
    <name evidence="9" type="ORF">OJ962_30420</name>
</gene>
<organism evidence="9 10">
    <name type="scientific">Solirubrobacter deserti</name>
    <dbReference type="NCBI Taxonomy" id="2282478"/>
    <lineage>
        <taxon>Bacteria</taxon>
        <taxon>Bacillati</taxon>
        <taxon>Actinomycetota</taxon>
        <taxon>Thermoleophilia</taxon>
        <taxon>Solirubrobacterales</taxon>
        <taxon>Solirubrobacteraceae</taxon>
        <taxon>Solirubrobacter</taxon>
    </lineage>
</organism>
<accession>A0ABT4RTD5</accession>